<dbReference type="Proteomes" id="UP000612055">
    <property type="component" value="Unassembled WGS sequence"/>
</dbReference>
<dbReference type="PROSITE" id="PS01164">
    <property type="entry name" value="COPPER_AMINE_OXID_1"/>
    <property type="match status" value="1"/>
</dbReference>
<evidence type="ECO:0000313" key="17">
    <source>
        <dbReference type="EMBL" id="KAG2486353.1"/>
    </source>
</evidence>
<protein>
    <recommendedName>
        <fullName evidence="13">Amine oxidase</fullName>
        <ecNumber evidence="13">1.4.3.-</ecNumber>
    </recommendedName>
</protein>
<dbReference type="PANTHER" id="PTHR10638">
    <property type="entry name" value="COPPER AMINE OXIDASE"/>
    <property type="match status" value="1"/>
</dbReference>
<dbReference type="InterPro" id="IPR015798">
    <property type="entry name" value="Cu_amine_oxidase_C"/>
</dbReference>
<evidence type="ECO:0000256" key="9">
    <source>
        <dbReference type="ARBA" id="ARBA00023008"/>
    </source>
</evidence>
<dbReference type="GO" id="GO:0048038">
    <property type="term" value="F:quinone binding"/>
    <property type="evidence" value="ECO:0007669"/>
    <property type="project" value="InterPro"/>
</dbReference>
<evidence type="ECO:0000256" key="11">
    <source>
        <dbReference type="PIRSR" id="PIRSR600269-50"/>
    </source>
</evidence>
<evidence type="ECO:0000256" key="10">
    <source>
        <dbReference type="ARBA" id="ARBA00023211"/>
    </source>
</evidence>
<comment type="cofactor">
    <cofactor evidence="13">
        <name>Cu cation</name>
        <dbReference type="ChEBI" id="CHEBI:23378"/>
    </cofactor>
    <text evidence="13">Contains 1 topaquinone per subunit.</text>
</comment>
<dbReference type="GO" id="GO:0005507">
    <property type="term" value="F:copper ion binding"/>
    <property type="evidence" value="ECO:0007669"/>
    <property type="project" value="InterPro"/>
</dbReference>
<feature type="domain" description="Copper amine oxidase N2-terminal" evidence="15">
    <location>
        <begin position="10"/>
        <end position="89"/>
    </location>
</feature>
<keyword evidence="10" id="KW-0464">Manganese</keyword>
<evidence type="ECO:0000256" key="4">
    <source>
        <dbReference type="ARBA" id="ARBA00007983"/>
    </source>
</evidence>
<comment type="cofactor">
    <cofactor evidence="2">
        <name>Mn(2+)</name>
        <dbReference type="ChEBI" id="CHEBI:29035"/>
    </cofactor>
</comment>
<dbReference type="PANTHER" id="PTHR10638:SF86">
    <property type="entry name" value="COPPER AMINE OXIDASE 1-RELATED"/>
    <property type="match status" value="1"/>
</dbReference>
<keyword evidence="9 13" id="KW-0186">Copper</keyword>
<feature type="active site" description="Schiff-base intermediate with substrate; via topaquinone" evidence="11">
    <location>
        <position position="420"/>
    </location>
</feature>
<feature type="domain" description="Copper amine oxidase catalytic" evidence="14">
    <location>
        <begin position="255"/>
        <end position="667"/>
    </location>
</feature>
<dbReference type="EC" id="1.4.3.-" evidence="13"/>
<evidence type="ECO:0000256" key="5">
    <source>
        <dbReference type="ARBA" id="ARBA00011738"/>
    </source>
</evidence>
<evidence type="ECO:0000256" key="7">
    <source>
        <dbReference type="ARBA" id="ARBA00022772"/>
    </source>
</evidence>
<comment type="PTM">
    <text evidence="12 13">Topaquinone (TPQ) is generated by copper-dependent autoxidation of a specific tyrosyl residue.</text>
</comment>
<dbReference type="SUPFAM" id="SSF54416">
    <property type="entry name" value="Amine oxidase N-terminal region"/>
    <property type="match status" value="2"/>
</dbReference>
<sequence length="696" mass="75894">MATSNIVAPHPLDPLSVSEVQRAAEACRRYAKELGLPPLRFNNIQLREPPKAALLACERRSAPPPPRLAEVVLILPRTAQAAEALVRLQPLPATATAADHPAAADAAAGTSVESWKMLEGVHPLTSPCDNFEAEAVVKADPRIARLLQERYGASIDQLICDTWACHNAPEHLNHLRLMQGFLYLKLAGRYDNEYAHPIDMVPIVDLNQGKVVHIDMYDTPSRVPTALVNYHPDLLGPGSGPGGGPFPWREDIKPLHVVQPQGPSFSLSGHVLSWQRWRMRLGFNGREGLVLHTVSYRDPSRPGCPERPVLHRASLVEMAVPYGDPNVPYTRKCAFDVGDYGFGLCANSLALGCDCLGHITYLDAVVSNARGEAVVIPKAVCIHEEDAGIAWKHWDCRTNHSEVRRSRRLVVSMVSTFMNYEYALYWYFYQDGSIHFELKLTGILSTSVARDGEPDPPYGVRVAPGVNATVHQHFFCMRLDPAIDDAEGGKGLVVSEVEAVPMPPGPDNPAANGFRMVETPLTSTAAGGRTHNFHLARFWSIKNPASTNPVSGRPVSYRLLPAASPAMMAHPTSLVARRALFATRQLWVTPHADDQRYPAGEHVVQSGACLGLGRWLARESSLEGADPVVWYSFGVTHAPRVEDFPVMPVEVCGFTLKPDGFFTANPAVDIPRTRDAASREEGAGAGAACCVAPSKL</sequence>
<dbReference type="Pfam" id="PF02728">
    <property type="entry name" value="Cu_amine_oxidN3"/>
    <property type="match status" value="1"/>
</dbReference>
<dbReference type="OrthoDB" id="5379943at2759"/>
<dbReference type="NCBIfam" id="NF008559">
    <property type="entry name" value="PRK11504.1"/>
    <property type="match status" value="1"/>
</dbReference>
<evidence type="ECO:0000256" key="12">
    <source>
        <dbReference type="PIRSR" id="PIRSR600269-51"/>
    </source>
</evidence>
<proteinExistence type="inferred from homology"/>
<accession>A0A835XP40</accession>
<dbReference type="Gene3D" id="2.70.98.20">
    <property type="entry name" value="Copper amine oxidase, catalytic domain"/>
    <property type="match status" value="1"/>
</dbReference>
<evidence type="ECO:0000256" key="2">
    <source>
        <dbReference type="ARBA" id="ARBA00001936"/>
    </source>
</evidence>
<dbReference type="SUPFAM" id="SSF49998">
    <property type="entry name" value="Amine oxidase catalytic domain"/>
    <property type="match status" value="1"/>
</dbReference>
<dbReference type="GO" id="GO:0009308">
    <property type="term" value="P:amine metabolic process"/>
    <property type="evidence" value="ECO:0007669"/>
    <property type="project" value="UniProtKB-UniRule"/>
</dbReference>
<organism evidence="17 18">
    <name type="scientific">Edaphochlamys debaryana</name>
    <dbReference type="NCBI Taxonomy" id="47281"/>
    <lineage>
        <taxon>Eukaryota</taxon>
        <taxon>Viridiplantae</taxon>
        <taxon>Chlorophyta</taxon>
        <taxon>core chlorophytes</taxon>
        <taxon>Chlorophyceae</taxon>
        <taxon>CS clade</taxon>
        <taxon>Chlamydomonadales</taxon>
        <taxon>Chlamydomonadales incertae sedis</taxon>
        <taxon>Edaphochlamys</taxon>
    </lineage>
</organism>
<keyword evidence="8 13" id="KW-0560">Oxidoreductase</keyword>
<name>A0A835XP40_9CHLO</name>
<dbReference type="EMBL" id="JAEHOE010000113">
    <property type="protein sequence ID" value="KAG2486353.1"/>
    <property type="molecule type" value="Genomic_DNA"/>
</dbReference>
<evidence type="ECO:0000256" key="3">
    <source>
        <dbReference type="ARBA" id="ARBA00001947"/>
    </source>
</evidence>
<keyword evidence="7 11" id="KW-0801">TPQ</keyword>
<comment type="similarity">
    <text evidence="4 13">Belongs to the copper/topaquinone oxidase family.</text>
</comment>
<evidence type="ECO:0000259" key="14">
    <source>
        <dbReference type="Pfam" id="PF01179"/>
    </source>
</evidence>
<comment type="cofactor">
    <cofactor evidence="1">
        <name>Cu cation</name>
        <dbReference type="ChEBI" id="CHEBI:23378"/>
    </cofactor>
</comment>
<feature type="modified residue" description="2',4',5'-topaquinone" evidence="12">
    <location>
        <position position="420"/>
    </location>
</feature>
<gene>
    <name evidence="17" type="ORF">HYH03_014934</name>
</gene>
<evidence type="ECO:0000256" key="8">
    <source>
        <dbReference type="ARBA" id="ARBA00023002"/>
    </source>
</evidence>
<dbReference type="InterPro" id="IPR016182">
    <property type="entry name" value="Cu_amine_oxidase_N-reg"/>
</dbReference>
<comment type="caution">
    <text evidence="17">The sequence shown here is derived from an EMBL/GenBank/DDBJ whole genome shotgun (WGS) entry which is preliminary data.</text>
</comment>
<comment type="subunit">
    <text evidence="5">Homodimer.</text>
</comment>
<evidence type="ECO:0000256" key="13">
    <source>
        <dbReference type="RuleBase" id="RU000672"/>
    </source>
</evidence>
<evidence type="ECO:0000256" key="6">
    <source>
        <dbReference type="ARBA" id="ARBA00022723"/>
    </source>
</evidence>
<reference evidence="17" key="1">
    <citation type="journal article" date="2020" name="bioRxiv">
        <title>Comparative genomics of Chlamydomonas.</title>
        <authorList>
            <person name="Craig R.J."/>
            <person name="Hasan A.R."/>
            <person name="Ness R.W."/>
            <person name="Keightley P.D."/>
        </authorList>
    </citation>
    <scope>NUCLEOTIDE SEQUENCE</scope>
    <source>
        <strain evidence="17">CCAP 11/70</strain>
    </source>
</reference>
<evidence type="ECO:0000256" key="1">
    <source>
        <dbReference type="ARBA" id="ARBA00001935"/>
    </source>
</evidence>
<dbReference type="Pfam" id="PF02727">
    <property type="entry name" value="Cu_amine_oxidN2"/>
    <property type="match status" value="1"/>
</dbReference>
<dbReference type="AlphaFoldDB" id="A0A835XP40"/>
<feature type="active site" description="Proton acceptor" evidence="11">
    <location>
        <position position="336"/>
    </location>
</feature>
<dbReference type="InterPro" id="IPR036460">
    <property type="entry name" value="Cu_amine_oxidase_C_sf"/>
</dbReference>
<keyword evidence="6 13" id="KW-0479">Metal-binding</keyword>
<feature type="domain" description="Copper amine oxidase N3-terminal" evidence="16">
    <location>
        <begin position="131"/>
        <end position="216"/>
    </location>
</feature>
<dbReference type="Pfam" id="PF01179">
    <property type="entry name" value="Cu_amine_oxid"/>
    <property type="match status" value="1"/>
</dbReference>
<dbReference type="GO" id="GO:0008131">
    <property type="term" value="F:primary methylamine oxidase activity"/>
    <property type="evidence" value="ECO:0007669"/>
    <property type="project" value="InterPro"/>
</dbReference>
<evidence type="ECO:0000259" key="16">
    <source>
        <dbReference type="Pfam" id="PF02728"/>
    </source>
</evidence>
<comment type="cofactor">
    <cofactor evidence="3">
        <name>Zn(2+)</name>
        <dbReference type="ChEBI" id="CHEBI:29105"/>
    </cofactor>
</comment>
<dbReference type="InterPro" id="IPR000269">
    <property type="entry name" value="Cu_amine_oxidase"/>
</dbReference>
<keyword evidence="18" id="KW-1185">Reference proteome</keyword>
<evidence type="ECO:0000259" key="15">
    <source>
        <dbReference type="Pfam" id="PF02727"/>
    </source>
</evidence>
<dbReference type="InterPro" id="IPR015802">
    <property type="entry name" value="Cu_amine_oxidase_N3"/>
</dbReference>
<dbReference type="InterPro" id="IPR015800">
    <property type="entry name" value="Cu_amine_oxidase_N2"/>
</dbReference>
<evidence type="ECO:0000313" key="18">
    <source>
        <dbReference type="Proteomes" id="UP000612055"/>
    </source>
</evidence>
<dbReference type="Gene3D" id="3.10.450.40">
    <property type="match status" value="2"/>
</dbReference>
<dbReference type="InterPro" id="IPR049948">
    <property type="entry name" value="Cu_Am_ox_TPQ-bd"/>
</dbReference>